<dbReference type="PROSITE" id="PS50995">
    <property type="entry name" value="HTH_MARR_2"/>
    <property type="match status" value="1"/>
</dbReference>
<dbReference type="Proteomes" id="UP000324760">
    <property type="component" value="Chromosome"/>
</dbReference>
<dbReference type="PRINTS" id="PR00598">
    <property type="entry name" value="HTHMARR"/>
</dbReference>
<dbReference type="SMART" id="SM00347">
    <property type="entry name" value="HTH_MARR"/>
    <property type="match status" value="1"/>
</dbReference>
<dbReference type="EMBL" id="CP043869">
    <property type="protein sequence ID" value="QEQ96714.1"/>
    <property type="molecule type" value="Genomic_DNA"/>
</dbReference>
<reference evidence="5 6" key="1">
    <citation type="journal article" date="2019" name="Biochem. Eng. J.">
        <title>Metabolic engineering of the marine bacteria Neptunomonas concharum for the production of acetoin and meso-2,3-butanediol from acetate.</title>
        <authorList>
            <person name="Li W."/>
            <person name="Pu N."/>
            <person name="Liu C.-X."/>
            <person name="Yuan Q.-P."/>
            <person name="Li Z.-J."/>
        </authorList>
    </citation>
    <scope>NUCLEOTIDE SEQUENCE [LARGE SCALE GENOMIC DNA]</scope>
    <source>
        <strain evidence="5 6">JCM17730</strain>
    </source>
</reference>
<dbReference type="GO" id="GO:0003677">
    <property type="term" value="F:DNA binding"/>
    <property type="evidence" value="ECO:0007669"/>
    <property type="project" value="UniProtKB-KW"/>
</dbReference>
<dbReference type="SUPFAM" id="SSF46785">
    <property type="entry name" value="Winged helix' DNA-binding domain"/>
    <property type="match status" value="1"/>
</dbReference>
<dbReference type="PANTHER" id="PTHR35790:SF4">
    <property type="entry name" value="HTH-TYPE TRANSCRIPTIONAL REGULATOR PCHR"/>
    <property type="match status" value="1"/>
</dbReference>
<dbReference type="InterPro" id="IPR036388">
    <property type="entry name" value="WH-like_DNA-bd_sf"/>
</dbReference>
<dbReference type="InterPro" id="IPR052067">
    <property type="entry name" value="Metal_resp_HTH_trans_reg"/>
</dbReference>
<dbReference type="KEGG" id="ncu:F0U83_08285"/>
<feature type="domain" description="HTH marR-type" evidence="4">
    <location>
        <begin position="17"/>
        <end position="150"/>
    </location>
</feature>
<dbReference type="InterPro" id="IPR036390">
    <property type="entry name" value="WH_DNA-bd_sf"/>
</dbReference>
<evidence type="ECO:0000313" key="5">
    <source>
        <dbReference type="EMBL" id="QEQ96714.1"/>
    </source>
</evidence>
<dbReference type="Gene3D" id="1.10.10.10">
    <property type="entry name" value="Winged helix-like DNA-binding domain superfamily/Winged helix DNA-binding domain"/>
    <property type="match status" value="1"/>
</dbReference>
<gene>
    <name evidence="5" type="ORF">F0U83_08285</name>
</gene>
<dbReference type="PANTHER" id="PTHR35790">
    <property type="entry name" value="HTH-TYPE TRANSCRIPTIONAL REGULATOR PCHR"/>
    <property type="match status" value="1"/>
</dbReference>
<organism evidence="5 6">
    <name type="scientific">Neptunomonas concharum</name>
    <dbReference type="NCBI Taxonomy" id="1031538"/>
    <lineage>
        <taxon>Bacteria</taxon>
        <taxon>Pseudomonadati</taxon>
        <taxon>Pseudomonadota</taxon>
        <taxon>Gammaproteobacteria</taxon>
        <taxon>Oceanospirillales</taxon>
        <taxon>Oceanospirillaceae</taxon>
        <taxon>Neptunomonas</taxon>
    </lineage>
</organism>
<dbReference type="InterPro" id="IPR000835">
    <property type="entry name" value="HTH_MarR-typ"/>
</dbReference>
<keyword evidence="1" id="KW-0805">Transcription regulation</keyword>
<proteinExistence type="predicted"/>
<evidence type="ECO:0000256" key="2">
    <source>
        <dbReference type="ARBA" id="ARBA00023125"/>
    </source>
</evidence>
<evidence type="ECO:0000256" key="3">
    <source>
        <dbReference type="ARBA" id="ARBA00023163"/>
    </source>
</evidence>
<evidence type="ECO:0000259" key="4">
    <source>
        <dbReference type="PROSITE" id="PS50995"/>
    </source>
</evidence>
<protein>
    <submittedName>
        <fullName evidence="5">MarR family transcriptional regulator</fullName>
    </submittedName>
</protein>
<keyword evidence="3" id="KW-0804">Transcription</keyword>
<dbReference type="AlphaFoldDB" id="A0A5P1RAN8"/>
<dbReference type="OrthoDB" id="8906692at2"/>
<sequence>MTSKMPPSDKPATLQLNQFFPYRLSQLNASVSEVIAQLYSGRFDLTPHAWRVVATLGENEQLAATEIAQLTSLEKMQVSRAISSLKATGLIMQEVDRKDRRFSRLRLSDDGRKVYQQIVPLVTAREGYLLSVLSDEEKTLLYALIDRIANQAETLKKLG</sequence>
<evidence type="ECO:0000256" key="1">
    <source>
        <dbReference type="ARBA" id="ARBA00023015"/>
    </source>
</evidence>
<accession>A0A5P1RAN8</accession>
<keyword evidence="6" id="KW-1185">Reference proteome</keyword>
<name>A0A5P1RAN8_9GAMM</name>
<dbReference type="GO" id="GO:0003700">
    <property type="term" value="F:DNA-binding transcription factor activity"/>
    <property type="evidence" value="ECO:0007669"/>
    <property type="project" value="InterPro"/>
</dbReference>
<keyword evidence="2" id="KW-0238">DNA-binding</keyword>
<evidence type="ECO:0000313" key="6">
    <source>
        <dbReference type="Proteomes" id="UP000324760"/>
    </source>
</evidence>
<dbReference type="RefSeq" id="WP_138987325.1">
    <property type="nucleotide sequence ID" value="NZ_CP043869.1"/>
</dbReference>
<dbReference type="Pfam" id="PF12802">
    <property type="entry name" value="MarR_2"/>
    <property type="match status" value="1"/>
</dbReference>